<evidence type="ECO:0000256" key="2">
    <source>
        <dbReference type="ARBA" id="ARBA00004275"/>
    </source>
</evidence>
<gene>
    <name evidence="13" type="ORF">KGM_208627</name>
</gene>
<dbReference type="PANTHER" id="PTHR10801">
    <property type="entry name" value="24-DEHYDROCHOLESTEROL REDUCTASE"/>
    <property type="match status" value="1"/>
</dbReference>
<evidence type="ECO:0000256" key="11">
    <source>
        <dbReference type="ARBA" id="ARBA00052927"/>
    </source>
</evidence>
<evidence type="ECO:0000256" key="5">
    <source>
        <dbReference type="ARBA" id="ARBA00022692"/>
    </source>
</evidence>
<sequence length="536" mass="62109">MPSRKGRAEAGTSLSPASAVREDSTMVAVKPESLLEYIIIEYRWLLVIPILMPLSFIWKIWSALRNYVVFSMNSAPKAHATKVRDIQRQIKTWLDGDRKTKLCTARPTWQTMSFRQGTYKKTFTNININLVDVLEVDSKNMTVRCEPLVTMGQISRTLEPLGLALAVVPELDQLTVGGLVMGTGVETSSHIYGLFQHICLEYELVMADGSVVTCSKDENPDLFYAIPWSYGTLGFLTSAVIKIVPAKKFVRLEYHPYTNLKDLAMKFQEESLKKNPHQFIEGLLYTKDSGVVMTGDMVDTVGEDGKFNPIGKWYSEWFFKQVEKYLTKYRKGDRDSHIEYIPLRDYYHRHTRSFFWELQDIVPFGNNIIFRYLFGWLMPPEVSLLKLTQPEAVTKLYNKGHVIQDMLVPIETMEEAIDVFHKEFKVYPIWLCPFKIFNNPGQLKIHSGEWQMFVDIGVYGVPKANEFETVPSTRKIEQFVAKKRGFQMLYADTYTTLDEFRQMFDHTLYDKQRNSLTYCKEAFPEIYGKVNRSVRK</sequence>
<dbReference type="eggNOG" id="KOG1262">
    <property type="taxonomic scope" value="Eukaryota"/>
</dbReference>
<keyword evidence="14" id="KW-1185">Reference proteome</keyword>
<dbReference type="AlphaFoldDB" id="A0A212FJA8"/>
<name>A0A212FJA8_DANPL</name>
<dbReference type="SUPFAM" id="SSF56176">
    <property type="entry name" value="FAD-binding/transporter-associated domain-like"/>
    <property type="match status" value="1"/>
</dbReference>
<evidence type="ECO:0000256" key="6">
    <source>
        <dbReference type="ARBA" id="ARBA00022989"/>
    </source>
</evidence>
<evidence type="ECO:0000259" key="12">
    <source>
        <dbReference type="PROSITE" id="PS51387"/>
    </source>
</evidence>
<dbReference type="InterPro" id="IPR036318">
    <property type="entry name" value="FAD-bd_PCMH-like_sf"/>
</dbReference>
<dbReference type="EMBL" id="AGBW02008280">
    <property type="protein sequence ID" value="OWR53837.1"/>
    <property type="molecule type" value="Genomic_DNA"/>
</dbReference>
<dbReference type="InterPro" id="IPR006094">
    <property type="entry name" value="Oxid_FAD_bind_N"/>
</dbReference>
<dbReference type="KEGG" id="dpl:KGM_208627"/>
<evidence type="ECO:0000256" key="1">
    <source>
        <dbReference type="ARBA" id="ARBA00004167"/>
    </source>
</evidence>
<comment type="catalytic activity">
    <reaction evidence="11">
        <text>5alpha-cholest-8-en-3beta-ol + NADP(+) = zymosterol + NADPH + H(+)</text>
        <dbReference type="Rhea" id="RHEA:36399"/>
        <dbReference type="ChEBI" id="CHEBI:15378"/>
        <dbReference type="ChEBI" id="CHEBI:16608"/>
        <dbReference type="ChEBI" id="CHEBI:18252"/>
        <dbReference type="ChEBI" id="CHEBI:57783"/>
        <dbReference type="ChEBI" id="CHEBI:58349"/>
        <dbReference type="EC" id="1.3.1.72"/>
    </reaction>
    <physiologicalReaction direction="right-to-left" evidence="11">
        <dbReference type="Rhea" id="RHEA:36401"/>
    </physiologicalReaction>
</comment>
<keyword evidence="8" id="KW-0472">Membrane</keyword>
<reference evidence="13 14" key="1">
    <citation type="journal article" date="2011" name="Cell">
        <title>The monarch butterfly genome yields insights into long-distance migration.</title>
        <authorList>
            <person name="Zhan S."/>
            <person name="Merlin C."/>
            <person name="Boore J.L."/>
            <person name="Reppert S.M."/>
        </authorList>
    </citation>
    <scope>NUCLEOTIDE SEQUENCE [LARGE SCALE GENOMIC DNA]</scope>
    <source>
        <strain evidence="13">F-2</strain>
    </source>
</reference>
<keyword evidence="9" id="KW-0576">Peroxisome</keyword>
<dbReference type="GO" id="GO:0000246">
    <property type="term" value="F:Delta24(24-1) sterol reductase activity"/>
    <property type="evidence" value="ECO:0007669"/>
    <property type="project" value="TreeGrafter"/>
</dbReference>
<accession>A0A212FJA8</accession>
<comment type="caution">
    <text evidence="13">The sequence shown here is derived from an EMBL/GenBank/DDBJ whole genome shotgun (WGS) entry which is preliminary data.</text>
</comment>
<organism evidence="13 14">
    <name type="scientific">Danaus plexippus plexippus</name>
    <dbReference type="NCBI Taxonomy" id="278856"/>
    <lineage>
        <taxon>Eukaryota</taxon>
        <taxon>Metazoa</taxon>
        <taxon>Ecdysozoa</taxon>
        <taxon>Arthropoda</taxon>
        <taxon>Hexapoda</taxon>
        <taxon>Insecta</taxon>
        <taxon>Pterygota</taxon>
        <taxon>Neoptera</taxon>
        <taxon>Endopterygota</taxon>
        <taxon>Lepidoptera</taxon>
        <taxon>Glossata</taxon>
        <taxon>Ditrysia</taxon>
        <taxon>Papilionoidea</taxon>
        <taxon>Nymphalidae</taxon>
        <taxon>Danainae</taxon>
        <taxon>Danaini</taxon>
        <taxon>Danaina</taxon>
        <taxon>Danaus</taxon>
        <taxon>Danaus</taxon>
    </lineage>
</organism>
<dbReference type="InterPro" id="IPR016166">
    <property type="entry name" value="FAD-bd_PCMH"/>
</dbReference>
<evidence type="ECO:0000256" key="10">
    <source>
        <dbReference type="ARBA" id="ARBA00051033"/>
    </source>
</evidence>
<comment type="subunit">
    <text evidence="3">Homodimer.</text>
</comment>
<dbReference type="GO" id="GO:0008202">
    <property type="term" value="P:steroid metabolic process"/>
    <property type="evidence" value="ECO:0007669"/>
    <property type="project" value="TreeGrafter"/>
</dbReference>
<evidence type="ECO:0000256" key="3">
    <source>
        <dbReference type="ARBA" id="ARBA00011738"/>
    </source>
</evidence>
<keyword evidence="5" id="KW-0812">Transmembrane</keyword>
<dbReference type="InParanoid" id="A0A212FJA8"/>
<evidence type="ECO:0000256" key="9">
    <source>
        <dbReference type="ARBA" id="ARBA00023140"/>
    </source>
</evidence>
<dbReference type="GO" id="GO:0016020">
    <property type="term" value="C:membrane"/>
    <property type="evidence" value="ECO:0007669"/>
    <property type="project" value="UniProtKB-SubCell"/>
</dbReference>
<comment type="subcellular location">
    <subcellularLocation>
        <location evidence="1">Membrane</location>
        <topology evidence="1">Single-pass membrane protein</topology>
    </subcellularLocation>
    <subcellularLocation>
        <location evidence="2">Peroxisome</location>
    </subcellularLocation>
</comment>
<evidence type="ECO:0000313" key="13">
    <source>
        <dbReference type="EMBL" id="OWR53837.1"/>
    </source>
</evidence>
<keyword evidence="7" id="KW-0560">Oxidoreductase</keyword>
<dbReference type="InterPro" id="IPR040165">
    <property type="entry name" value="Diminuto-like"/>
</dbReference>
<dbReference type="FunFam" id="3.30.465.10:FF:000006">
    <property type="entry name" value="Delta(24)-sterol reductase"/>
    <property type="match status" value="1"/>
</dbReference>
<dbReference type="Pfam" id="PF01565">
    <property type="entry name" value="FAD_binding_4"/>
    <property type="match status" value="1"/>
</dbReference>
<protein>
    <recommendedName>
        <fullName evidence="4">Delta(24)-sterol reductase</fullName>
        <ecNumber evidence="4">1.3.1.72</ecNumber>
    </recommendedName>
</protein>
<dbReference type="Gene3D" id="3.30.465.10">
    <property type="match status" value="1"/>
</dbReference>
<dbReference type="PROSITE" id="PS51387">
    <property type="entry name" value="FAD_PCMH"/>
    <property type="match status" value="1"/>
</dbReference>
<dbReference type="PANTHER" id="PTHR10801:SF0">
    <property type="entry name" value="DELTA(24)-STEROL REDUCTASE"/>
    <property type="match status" value="1"/>
</dbReference>
<comment type="catalytic activity">
    <reaction evidence="10">
        <text>lanosterol + NADPH + H(+) = 24,25-dihydrolanosterol + NADP(+)</text>
        <dbReference type="Rhea" id="RHEA:33919"/>
        <dbReference type="ChEBI" id="CHEBI:15378"/>
        <dbReference type="ChEBI" id="CHEBI:16521"/>
        <dbReference type="ChEBI" id="CHEBI:28113"/>
        <dbReference type="ChEBI" id="CHEBI:57783"/>
        <dbReference type="ChEBI" id="CHEBI:58349"/>
    </reaction>
    <physiologicalReaction direction="left-to-right" evidence="10">
        <dbReference type="Rhea" id="RHEA:33920"/>
    </physiologicalReaction>
</comment>
<dbReference type="Proteomes" id="UP000007151">
    <property type="component" value="Unassembled WGS sequence"/>
</dbReference>
<feature type="domain" description="FAD-binding PCMH-type" evidence="12">
    <location>
        <begin position="70"/>
        <end position="246"/>
    </location>
</feature>
<evidence type="ECO:0000256" key="7">
    <source>
        <dbReference type="ARBA" id="ARBA00023002"/>
    </source>
</evidence>
<dbReference type="GO" id="GO:0050614">
    <property type="term" value="F:Delta24-sterol reductase activity"/>
    <property type="evidence" value="ECO:0007669"/>
    <property type="project" value="UniProtKB-EC"/>
</dbReference>
<keyword evidence="6" id="KW-1133">Transmembrane helix</keyword>
<evidence type="ECO:0000313" key="14">
    <source>
        <dbReference type="Proteomes" id="UP000007151"/>
    </source>
</evidence>
<dbReference type="InterPro" id="IPR016169">
    <property type="entry name" value="FAD-bd_PCMH_sub2"/>
</dbReference>
<evidence type="ECO:0000256" key="8">
    <source>
        <dbReference type="ARBA" id="ARBA00023136"/>
    </source>
</evidence>
<proteinExistence type="predicted"/>
<dbReference type="GO" id="GO:0005777">
    <property type="term" value="C:peroxisome"/>
    <property type="evidence" value="ECO:0007669"/>
    <property type="project" value="UniProtKB-SubCell"/>
</dbReference>
<dbReference type="GO" id="GO:0071949">
    <property type="term" value="F:FAD binding"/>
    <property type="evidence" value="ECO:0007669"/>
    <property type="project" value="InterPro"/>
</dbReference>
<dbReference type="EC" id="1.3.1.72" evidence="4"/>
<evidence type="ECO:0000256" key="4">
    <source>
        <dbReference type="ARBA" id="ARBA00012405"/>
    </source>
</evidence>
<dbReference type="STRING" id="278856.A0A212FJA8"/>